<feature type="transmembrane region" description="Helical" evidence="1">
    <location>
        <begin position="256"/>
        <end position="276"/>
    </location>
</feature>
<feature type="transmembrane region" description="Helical" evidence="1">
    <location>
        <begin position="288"/>
        <end position="308"/>
    </location>
</feature>
<feature type="transmembrane region" description="Helical" evidence="1">
    <location>
        <begin position="30"/>
        <end position="47"/>
    </location>
</feature>
<name>I4VT41_9GAMM</name>
<feature type="transmembrane region" description="Helical" evidence="1">
    <location>
        <begin position="229"/>
        <end position="250"/>
    </location>
</feature>
<accession>I4VT41</accession>
<dbReference type="AlphaFoldDB" id="I4VT41"/>
<keyword evidence="1" id="KW-0472">Membrane</keyword>
<dbReference type="Proteomes" id="UP000004210">
    <property type="component" value="Unassembled WGS sequence"/>
</dbReference>
<feature type="transmembrane region" description="Helical" evidence="1">
    <location>
        <begin position="368"/>
        <end position="384"/>
    </location>
</feature>
<organism evidence="2 3">
    <name type="scientific">Rhodanobacter fulvus Jip2</name>
    <dbReference type="NCBI Taxonomy" id="1163408"/>
    <lineage>
        <taxon>Bacteria</taxon>
        <taxon>Pseudomonadati</taxon>
        <taxon>Pseudomonadota</taxon>
        <taxon>Gammaproteobacteria</taxon>
        <taxon>Lysobacterales</taxon>
        <taxon>Rhodanobacteraceae</taxon>
        <taxon>Rhodanobacter</taxon>
    </lineage>
</organism>
<dbReference type="PATRIC" id="fig|1163408.3.peg.1271"/>
<evidence type="ECO:0000256" key="1">
    <source>
        <dbReference type="SAM" id="Phobius"/>
    </source>
</evidence>
<protein>
    <recommendedName>
        <fullName evidence="4">Transmembrane protein</fullName>
    </recommendedName>
</protein>
<comment type="caution">
    <text evidence="2">The sequence shown here is derived from an EMBL/GenBank/DDBJ whole genome shotgun (WGS) entry which is preliminary data.</text>
</comment>
<feature type="transmembrane region" description="Helical" evidence="1">
    <location>
        <begin position="197"/>
        <end position="217"/>
    </location>
</feature>
<evidence type="ECO:0000313" key="2">
    <source>
        <dbReference type="EMBL" id="EIL90382.1"/>
    </source>
</evidence>
<dbReference type="EMBL" id="AJXU01000028">
    <property type="protein sequence ID" value="EIL90382.1"/>
    <property type="molecule type" value="Genomic_DNA"/>
</dbReference>
<sequence length="431" mass="46311">MVHAYVFAAPIRMARLTIERAPAPALPRRFLLCMPWWGMFAGLLLILDGDALLRSRWNPGTLALVHVFTLGVLGNAMFGSVLQFLPAAAGVRVRGLRWGRWLHGLFNLGSVLLVVGLHHHWRFALGAAGVLLPASFLLLAGMTLPGLLTAAAQRLLRAGFVVALLGAVFTALLGGGLTLALGGWLTWPTLALTDVHASWGVLGWVVVLIATVSRVVMPMFQGTGTLPSAVQTVWLVGVVIGLPLAAAWRLQQGGDIGLRLMLGVFGMLLAAALLWLQWRAPRPRRGPLLHGWRAGLCVLLAASLALLLGNGRLAAALGVGIALPLLVACMAMEIVAFIGWIELHRHCGRGVQVPGVQRLLPEGDKHRVLLAHVPLLLLPAAVLWPSPWLARLAGVAVMLAWLGVWLAMHGVRRRARRFVASREMSTMENNA</sequence>
<feature type="transmembrane region" description="Helical" evidence="1">
    <location>
        <begin position="160"/>
        <end position="185"/>
    </location>
</feature>
<evidence type="ECO:0008006" key="4">
    <source>
        <dbReference type="Google" id="ProtNLM"/>
    </source>
</evidence>
<feature type="transmembrane region" description="Helical" evidence="1">
    <location>
        <begin position="101"/>
        <end position="121"/>
    </location>
</feature>
<proteinExistence type="predicted"/>
<reference evidence="2 3" key="1">
    <citation type="journal article" date="2012" name="J. Bacteriol.">
        <title>Genome sequences for six rhodanobacter strains, isolated from soils and the terrestrial subsurface, with variable denitrification capabilities.</title>
        <authorList>
            <person name="Kostka J.E."/>
            <person name="Green S.J."/>
            <person name="Rishishwar L."/>
            <person name="Prakash O."/>
            <person name="Katz L.S."/>
            <person name="Marino-Ramirez L."/>
            <person name="Jordan I.K."/>
            <person name="Munk C."/>
            <person name="Ivanova N."/>
            <person name="Mikhailova N."/>
            <person name="Watson D.B."/>
            <person name="Brown S.D."/>
            <person name="Palumbo A.V."/>
            <person name="Brooks S.C."/>
        </authorList>
    </citation>
    <scope>NUCLEOTIDE SEQUENCE [LARGE SCALE GENOMIC DNA]</scope>
    <source>
        <strain evidence="3">Jip2T</strain>
    </source>
</reference>
<feature type="transmembrane region" description="Helical" evidence="1">
    <location>
        <begin position="390"/>
        <end position="408"/>
    </location>
</feature>
<keyword evidence="1" id="KW-1133">Transmembrane helix</keyword>
<keyword evidence="3" id="KW-1185">Reference proteome</keyword>
<feature type="transmembrane region" description="Helical" evidence="1">
    <location>
        <begin position="127"/>
        <end position="148"/>
    </location>
</feature>
<dbReference type="RefSeq" id="WP_007080888.1">
    <property type="nucleotide sequence ID" value="NZ_AJXU01000028.1"/>
</dbReference>
<dbReference type="STRING" id="1163408.UU9_06239"/>
<keyword evidence="1" id="KW-0812">Transmembrane</keyword>
<dbReference type="eggNOG" id="ENOG502ZESX">
    <property type="taxonomic scope" value="Bacteria"/>
</dbReference>
<feature type="transmembrane region" description="Helical" evidence="1">
    <location>
        <begin position="67"/>
        <end position="89"/>
    </location>
</feature>
<evidence type="ECO:0000313" key="3">
    <source>
        <dbReference type="Proteomes" id="UP000004210"/>
    </source>
</evidence>
<gene>
    <name evidence="2" type="ORF">UU9_06239</name>
</gene>
<feature type="transmembrane region" description="Helical" evidence="1">
    <location>
        <begin position="314"/>
        <end position="341"/>
    </location>
</feature>